<name>A0A3Q2R0K6_FUNHE</name>
<reference evidence="2" key="1">
    <citation type="submission" date="2025-08" db="UniProtKB">
        <authorList>
            <consortium name="Ensembl"/>
        </authorList>
    </citation>
    <scope>IDENTIFICATION</scope>
</reference>
<dbReference type="PANTHER" id="PTHR34034">
    <property type="entry name" value="PROTEIN FAM180A-RELATED"/>
    <property type="match status" value="1"/>
</dbReference>
<dbReference type="Ensembl" id="ENSFHET00000034753.1">
    <property type="protein sequence ID" value="ENSFHEP00000033874.1"/>
    <property type="gene ID" value="ENSFHEG00000021282.1"/>
</dbReference>
<protein>
    <recommendedName>
        <fullName evidence="4">Family with sequence similarity 180 member A</fullName>
    </recommendedName>
</protein>
<proteinExistence type="predicted"/>
<evidence type="ECO:0000313" key="2">
    <source>
        <dbReference type="Ensembl" id="ENSFHEP00000033874.1"/>
    </source>
</evidence>
<evidence type="ECO:0000256" key="1">
    <source>
        <dbReference type="SAM" id="MobiDB-lite"/>
    </source>
</evidence>
<dbReference type="GeneTree" id="ENSGT01140000282874"/>
<evidence type="ECO:0000313" key="3">
    <source>
        <dbReference type="Proteomes" id="UP000265000"/>
    </source>
</evidence>
<dbReference type="Proteomes" id="UP000265000">
    <property type="component" value="Unplaced"/>
</dbReference>
<accession>A0A3Q2R0K6</accession>
<dbReference type="PANTHER" id="PTHR34034:SF2">
    <property type="entry name" value="PROTEIN FAM180A"/>
    <property type="match status" value="1"/>
</dbReference>
<evidence type="ECO:0008006" key="4">
    <source>
        <dbReference type="Google" id="ProtNLM"/>
    </source>
</evidence>
<dbReference type="InterPro" id="IPR029170">
    <property type="entry name" value="FAM180"/>
</dbReference>
<sequence>MELSQVDFSALLGCGVQLLVTVSVRHLNINVLKQMFLLFGLEINQDDNVVLLDEELASMRKGQDFLSRINDGIPKSLSSMQLMAQNMEKTPPTRDQFENLVLSMVYSALQARVQRSREEREAWGGVLLQLANVTTYKLRGALHPQWDPSGLWPSAAGSSADPSARPPTVTSPPAVCVGR</sequence>
<feature type="compositionally biased region" description="Low complexity" evidence="1">
    <location>
        <begin position="153"/>
        <end position="167"/>
    </location>
</feature>
<feature type="region of interest" description="Disordered" evidence="1">
    <location>
        <begin position="153"/>
        <end position="179"/>
    </location>
</feature>
<reference evidence="2" key="2">
    <citation type="submission" date="2025-09" db="UniProtKB">
        <authorList>
            <consortium name="Ensembl"/>
        </authorList>
    </citation>
    <scope>IDENTIFICATION</scope>
</reference>
<dbReference type="Pfam" id="PF15173">
    <property type="entry name" value="FAM180"/>
    <property type="match status" value="1"/>
</dbReference>
<keyword evidence="3" id="KW-1185">Reference proteome</keyword>
<organism evidence="2 3">
    <name type="scientific">Fundulus heteroclitus</name>
    <name type="common">Killifish</name>
    <name type="synonym">Mummichog</name>
    <dbReference type="NCBI Taxonomy" id="8078"/>
    <lineage>
        <taxon>Eukaryota</taxon>
        <taxon>Metazoa</taxon>
        <taxon>Chordata</taxon>
        <taxon>Craniata</taxon>
        <taxon>Vertebrata</taxon>
        <taxon>Euteleostomi</taxon>
        <taxon>Actinopterygii</taxon>
        <taxon>Neopterygii</taxon>
        <taxon>Teleostei</taxon>
        <taxon>Neoteleostei</taxon>
        <taxon>Acanthomorphata</taxon>
        <taxon>Ovalentaria</taxon>
        <taxon>Atherinomorphae</taxon>
        <taxon>Cyprinodontiformes</taxon>
        <taxon>Fundulidae</taxon>
        <taxon>Fundulus</taxon>
    </lineage>
</organism>
<dbReference type="AlphaFoldDB" id="A0A3Q2R0K6"/>